<reference evidence="4 5" key="1">
    <citation type="submission" date="2019-01" db="EMBL/GenBank/DDBJ databases">
        <title>Nuclear Genome Assembly of the Microalgal Biofuel strain Nannochloropsis salina CCMP1776.</title>
        <authorList>
            <person name="Hovde B."/>
        </authorList>
    </citation>
    <scope>NUCLEOTIDE SEQUENCE [LARGE SCALE GENOMIC DNA]</scope>
    <source>
        <strain evidence="4 5">CCMP1776</strain>
    </source>
</reference>
<gene>
    <name evidence="4" type="ORF">NSK_008211</name>
</gene>
<proteinExistence type="predicted"/>
<organism evidence="4 5">
    <name type="scientific">Nannochloropsis salina CCMP1776</name>
    <dbReference type="NCBI Taxonomy" id="1027361"/>
    <lineage>
        <taxon>Eukaryota</taxon>
        <taxon>Sar</taxon>
        <taxon>Stramenopiles</taxon>
        <taxon>Ochrophyta</taxon>
        <taxon>Eustigmatophyceae</taxon>
        <taxon>Eustigmatales</taxon>
        <taxon>Monodopsidaceae</taxon>
        <taxon>Microchloropsis</taxon>
        <taxon>Microchloropsis salina</taxon>
    </lineage>
</organism>
<keyword evidence="1" id="KW-0694">RNA-binding</keyword>
<sequence length="645" mass="70411">MDACDVPSDPVVEYEIRDGLRHVKPYIYSFYARAKGRWWGRTILDVFQKEFRTYNPQYYADSIESGTITVNGRRVSPAYVLRNNDLILHKCHRHEPPVTGAEIHPVYEDCHLLVVDKPATIPIHPCGAYRHNSLLAILAHERGKRGAGREGEGRGERGGEEGERAGRDDAGPSNGSGGAVKAQEGRAYAKGAADRLFLIYRLDRLTSGLLIMAKSSARAHDLSEELRGGRTKKFYLALVHGNMMGLEGGTNEQGGGKEVLFDDWCAAEEWKEDEEDGGREGGKEGGGGVVGRGEERGEGGGRSGPRKEDRGDRKTEKKRRKLLKQERRRQRLLVRGGGQAPREEEGEEKGEGLGIGEEGKEERGGKEGKEEGGGKEEEGEGGEGGEKEQLPTLSEFPPSPGFPPSALAPMRWRVQRDGSISVEAGIACLSYRDARYACRDQGKPSQTLFRPVMYLEDGVEVGEEGGRGEGREGEGGRGGKTLVLCRPITGRTHQIRCHLQWLGFPIVNDPHYGEVGAGGGSGAGREKERAAAYESLCPVEDEGGAEGGRKGGMEETEEERVARLCPYCHHGDEAMFKEEQLRHRGICLHAWRYEGRGWAFATKAPAWAGGWDPGEGEGRKGDGGRDEEGGGRDEEGGGRKRGKEG</sequence>
<feature type="compositionally biased region" description="Basic and acidic residues" evidence="2">
    <location>
        <begin position="292"/>
        <end position="315"/>
    </location>
</feature>
<dbReference type="PROSITE" id="PS50889">
    <property type="entry name" value="S4"/>
    <property type="match status" value="1"/>
</dbReference>
<dbReference type="Gene3D" id="3.30.2350.10">
    <property type="entry name" value="Pseudouridine synthase"/>
    <property type="match status" value="2"/>
</dbReference>
<evidence type="ECO:0000313" key="4">
    <source>
        <dbReference type="EMBL" id="TFJ80470.1"/>
    </source>
</evidence>
<feature type="compositionally biased region" description="Basic and acidic residues" evidence="2">
    <location>
        <begin position="357"/>
        <end position="376"/>
    </location>
</feature>
<evidence type="ECO:0000313" key="5">
    <source>
        <dbReference type="Proteomes" id="UP000355283"/>
    </source>
</evidence>
<dbReference type="SUPFAM" id="SSF55120">
    <property type="entry name" value="Pseudouridine synthase"/>
    <property type="match status" value="2"/>
</dbReference>
<dbReference type="EMBL" id="SDOX01000166">
    <property type="protein sequence ID" value="TFJ80470.1"/>
    <property type="molecule type" value="Genomic_DNA"/>
</dbReference>
<dbReference type="PANTHER" id="PTHR21600">
    <property type="entry name" value="MITOCHONDRIAL RNA PSEUDOURIDINE SYNTHASE"/>
    <property type="match status" value="1"/>
</dbReference>
<dbReference type="InterPro" id="IPR020103">
    <property type="entry name" value="PsdUridine_synth_cat_dom_sf"/>
</dbReference>
<evidence type="ECO:0000256" key="1">
    <source>
        <dbReference type="PROSITE-ProRule" id="PRU00182"/>
    </source>
</evidence>
<dbReference type="GO" id="GO:0003723">
    <property type="term" value="F:RNA binding"/>
    <property type="evidence" value="ECO:0007669"/>
    <property type="project" value="UniProtKB-KW"/>
</dbReference>
<feature type="region of interest" description="Disordered" evidence="2">
    <location>
        <begin position="605"/>
        <end position="645"/>
    </location>
</feature>
<feature type="compositionally biased region" description="Basic and acidic residues" evidence="2">
    <location>
        <begin position="616"/>
        <end position="645"/>
    </location>
</feature>
<feature type="compositionally biased region" description="Basic residues" evidence="2">
    <location>
        <begin position="316"/>
        <end position="332"/>
    </location>
</feature>
<dbReference type="InterPro" id="IPR006145">
    <property type="entry name" value="PsdUridine_synth_RsuA/RluA"/>
</dbReference>
<dbReference type="AlphaFoldDB" id="A0A4D9CMY0"/>
<protein>
    <recommendedName>
        <fullName evidence="3">Pseudouridine synthase RsuA/RluA-like domain-containing protein</fullName>
    </recommendedName>
</protein>
<dbReference type="GO" id="GO:0009982">
    <property type="term" value="F:pseudouridine synthase activity"/>
    <property type="evidence" value="ECO:0007669"/>
    <property type="project" value="InterPro"/>
</dbReference>
<evidence type="ECO:0000256" key="2">
    <source>
        <dbReference type="SAM" id="MobiDB-lite"/>
    </source>
</evidence>
<feature type="domain" description="Pseudouridine synthase RsuA/RluA-like" evidence="3">
    <location>
        <begin position="111"/>
        <end position="248"/>
    </location>
</feature>
<dbReference type="InterPro" id="IPR006224">
    <property type="entry name" value="PsdUridine_synth_RluA-like_CS"/>
</dbReference>
<feature type="compositionally biased region" description="Basic and acidic residues" evidence="2">
    <location>
        <begin position="147"/>
        <end position="170"/>
    </location>
</feature>
<dbReference type="PANTHER" id="PTHR21600:SF40">
    <property type="entry name" value="PSEUDOURIDYLATE SYNTHASE RPUSD2"/>
    <property type="match status" value="1"/>
</dbReference>
<feature type="region of interest" description="Disordered" evidence="2">
    <location>
        <begin position="271"/>
        <end position="405"/>
    </location>
</feature>
<feature type="region of interest" description="Disordered" evidence="2">
    <location>
        <begin position="145"/>
        <end position="185"/>
    </location>
</feature>
<accession>A0A4D9CMY0</accession>
<dbReference type="GO" id="GO:0000455">
    <property type="term" value="P:enzyme-directed rRNA pseudouridine synthesis"/>
    <property type="evidence" value="ECO:0007669"/>
    <property type="project" value="TreeGrafter"/>
</dbReference>
<dbReference type="Proteomes" id="UP000355283">
    <property type="component" value="Unassembled WGS sequence"/>
</dbReference>
<keyword evidence="5" id="KW-1185">Reference proteome</keyword>
<evidence type="ECO:0000259" key="3">
    <source>
        <dbReference type="Pfam" id="PF00849"/>
    </source>
</evidence>
<dbReference type="Pfam" id="PF00849">
    <property type="entry name" value="PseudoU_synth_2"/>
    <property type="match status" value="1"/>
</dbReference>
<dbReference type="InterPro" id="IPR050188">
    <property type="entry name" value="RluA_PseudoU_synthase"/>
</dbReference>
<dbReference type="PROSITE" id="PS01129">
    <property type="entry name" value="PSI_RLU"/>
    <property type="match status" value="1"/>
</dbReference>
<dbReference type="OrthoDB" id="424794at2759"/>
<name>A0A4D9CMY0_9STRA</name>
<comment type="caution">
    <text evidence="4">The sequence shown here is derived from an EMBL/GenBank/DDBJ whole genome shotgun (WGS) entry which is preliminary data.</text>
</comment>